<sequence length="1028" mass="120283">MYSPIERYHFSWIVSFQKQRYHICEMFPLEAKQSGGKLLPQSDLRGGVFLEEMSCRRYNKKKCEDQKKQHGYKIGTWNVRTLNQAGKLENLKTEMQKNEVSVLGVSEVRWKGQGEIRSGDYTVYYSGGERAERGVAIVVHKSVVRSVVKKIACNDRIIALKLKAEPVDILIIQVYMPTSEYEDDEVEKVYDTIEEILQEDGRGDTNSIILGDWNSIVGDEPYQNIVGSHGLGRRNHRGQMLIDFCERNGLIVTNTWFKKPKRRIYTWKAPGDWKRHQLDYILVKHRFRNSVKDVKTLPGADIDSDHNLLVAKFRTRLKKIIGFRKRRPRWDLEKLYAQRQSVQETLEEKLGAIEGESGNAEAQWNDIKECMLDTISDLVGKVEKIARKPWVTQEMMSKMEERRKWKNVNNEEGRRKYRRLRNELKRATDRAKKEYLEKICNEIMEFQRTGRYDLMYMKTKELGWKENHGIQNVGIEDSQGNRIVDQRQVLKIWENYISELYDRPNRPETLEVEPEEEVDTDEKGPYILQSEVEKAIKEMRKGKATGDDDVPGDVLKLLGEGGLKTLTKLMNTIYESGEWPKDFTEVTMIALKKKTKATKCSDHRTISLIAHTAKIIAKILKRRIERKIEDVLGEDQFGFRRGKGTRDAIGMMRIIAERTLEIDEELCVCFIDWQKAFDRVNWTKLMQILKETGIDWHERRLISKLYMDQKVRVRLDRGETGSVQIGRGVRQGCCLSPILFNLYSECLTKEALDGLGDFKVGGQIIQTVKYADDLVLMAKEETVLQGMIDRLIEIGRCYGMEMNVEKTKVMKISRQPTPVTIKIDQKQLENVKCFKYLGSLLTDDGRCTCEIKSRIAMAKAAFSKKKNLFTSKLDLNLRKKLVKCYIWSIALYGAETWTLRAVDQKHLESFEMWCWRRMEKISWTDYVRNEEVLIRVSEQRNILHEIRKRKANWIGHVLRRNCLLKEAIEGKIDGRIEVTRRRGRRRKKMLDDLGDRRGYCHLKEKALDRIKWRNCFERDCGPVVLTDY</sequence>
<dbReference type="InParanoid" id="A0A2J7Q2Z3"/>
<protein>
    <recommendedName>
        <fullName evidence="2">Reverse transcriptase domain-containing protein</fullName>
    </recommendedName>
</protein>
<dbReference type="InterPro" id="IPR000477">
    <property type="entry name" value="RT_dom"/>
</dbReference>
<dbReference type="PROSITE" id="PS50878">
    <property type="entry name" value="RT_POL"/>
    <property type="match status" value="1"/>
</dbReference>
<dbReference type="CDD" id="cd09076">
    <property type="entry name" value="L1-EN"/>
    <property type="match status" value="1"/>
</dbReference>
<dbReference type="InterPro" id="IPR005135">
    <property type="entry name" value="Endo/exonuclease/phosphatase"/>
</dbReference>
<proteinExistence type="predicted"/>
<dbReference type="Pfam" id="PF00078">
    <property type="entry name" value="RVT_1"/>
    <property type="match status" value="1"/>
</dbReference>
<dbReference type="SUPFAM" id="SSF56672">
    <property type="entry name" value="DNA/RNA polymerases"/>
    <property type="match status" value="1"/>
</dbReference>
<organism evidence="3 4">
    <name type="scientific">Cryptotermes secundus</name>
    <dbReference type="NCBI Taxonomy" id="105785"/>
    <lineage>
        <taxon>Eukaryota</taxon>
        <taxon>Metazoa</taxon>
        <taxon>Ecdysozoa</taxon>
        <taxon>Arthropoda</taxon>
        <taxon>Hexapoda</taxon>
        <taxon>Insecta</taxon>
        <taxon>Pterygota</taxon>
        <taxon>Neoptera</taxon>
        <taxon>Polyneoptera</taxon>
        <taxon>Dictyoptera</taxon>
        <taxon>Blattodea</taxon>
        <taxon>Blattoidea</taxon>
        <taxon>Termitoidae</taxon>
        <taxon>Kalotermitidae</taxon>
        <taxon>Cryptotermitinae</taxon>
        <taxon>Cryptotermes</taxon>
    </lineage>
</organism>
<evidence type="ECO:0000313" key="3">
    <source>
        <dbReference type="EMBL" id="PNF22955.1"/>
    </source>
</evidence>
<keyword evidence="1" id="KW-0175">Coiled coil</keyword>
<dbReference type="GO" id="GO:0003824">
    <property type="term" value="F:catalytic activity"/>
    <property type="evidence" value="ECO:0007669"/>
    <property type="project" value="InterPro"/>
</dbReference>
<dbReference type="InterPro" id="IPR043502">
    <property type="entry name" value="DNA/RNA_pol_sf"/>
</dbReference>
<reference evidence="3 4" key="1">
    <citation type="submission" date="2017-12" db="EMBL/GenBank/DDBJ databases">
        <title>Hemimetabolous genomes reveal molecular basis of termite eusociality.</title>
        <authorList>
            <person name="Harrison M.C."/>
            <person name="Jongepier E."/>
            <person name="Robertson H.M."/>
            <person name="Arning N."/>
            <person name="Bitard-Feildel T."/>
            <person name="Chao H."/>
            <person name="Childers C.P."/>
            <person name="Dinh H."/>
            <person name="Doddapaneni H."/>
            <person name="Dugan S."/>
            <person name="Gowin J."/>
            <person name="Greiner C."/>
            <person name="Han Y."/>
            <person name="Hu H."/>
            <person name="Hughes D.S.T."/>
            <person name="Huylmans A.-K."/>
            <person name="Kemena C."/>
            <person name="Kremer L.P.M."/>
            <person name="Lee S.L."/>
            <person name="Lopez-Ezquerra A."/>
            <person name="Mallet L."/>
            <person name="Monroy-Kuhn J.M."/>
            <person name="Moser A."/>
            <person name="Murali S.C."/>
            <person name="Muzny D.M."/>
            <person name="Otani S."/>
            <person name="Piulachs M.-D."/>
            <person name="Poelchau M."/>
            <person name="Qu J."/>
            <person name="Schaub F."/>
            <person name="Wada-Katsumata A."/>
            <person name="Worley K.C."/>
            <person name="Xie Q."/>
            <person name="Ylla G."/>
            <person name="Poulsen M."/>
            <person name="Gibbs R.A."/>
            <person name="Schal C."/>
            <person name="Richards S."/>
            <person name="Belles X."/>
            <person name="Korb J."/>
            <person name="Bornberg-Bauer E."/>
        </authorList>
    </citation>
    <scope>NUCLEOTIDE SEQUENCE [LARGE SCALE GENOMIC DNA]</scope>
    <source>
        <tissue evidence="3">Whole body</tissue>
    </source>
</reference>
<evidence type="ECO:0000313" key="4">
    <source>
        <dbReference type="Proteomes" id="UP000235965"/>
    </source>
</evidence>
<accession>A0A2J7Q2Z3</accession>
<dbReference type="CDD" id="cd01650">
    <property type="entry name" value="RT_nLTR_like"/>
    <property type="match status" value="1"/>
</dbReference>
<comment type="caution">
    <text evidence="3">The sequence shown here is derived from an EMBL/GenBank/DDBJ whole genome shotgun (WGS) entry which is preliminary data.</text>
</comment>
<feature type="domain" description="Reverse transcriptase" evidence="2">
    <location>
        <begin position="572"/>
        <end position="841"/>
    </location>
</feature>
<keyword evidence="4" id="KW-1185">Reference proteome</keyword>
<dbReference type="PANTHER" id="PTHR47027:SF8">
    <property type="entry name" value="RIBONUCLEASE H"/>
    <property type="match status" value="1"/>
</dbReference>
<dbReference type="Gene3D" id="3.60.10.10">
    <property type="entry name" value="Endonuclease/exonuclease/phosphatase"/>
    <property type="match status" value="1"/>
</dbReference>
<dbReference type="Pfam" id="PF03372">
    <property type="entry name" value="Exo_endo_phos"/>
    <property type="match status" value="1"/>
</dbReference>
<feature type="coiled-coil region" evidence="1">
    <location>
        <begin position="410"/>
        <end position="437"/>
    </location>
</feature>
<dbReference type="AlphaFoldDB" id="A0A2J7Q2Z3"/>
<dbReference type="EMBL" id="NEVH01019075">
    <property type="protein sequence ID" value="PNF22955.1"/>
    <property type="molecule type" value="Genomic_DNA"/>
</dbReference>
<dbReference type="InterPro" id="IPR036691">
    <property type="entry name" value="Endo/exonu/phosph_ase_sf"/>
</dbReference>
<dbReference type="STRING" id="105785.A0A2J7Q2Z3"/>
<evidence type="ECO:0000256" key="1">
    <source>
        <dbReference type="SAM" id="Coils"/>
    </source>
</evidence>
<evidence type="ECO:0000259" key="2">
    <source>
        <dbReference type="PROSITE" id="PS50878"/>
    </source>
</evidence>
<dbReference type="GO" id="GO:0071897">
    <property type="term" value="P:DNA biosynthetic process"/>
    <property type="evidence" value="ECO:0007669"/>
    <property type="project" value="UniProtKB-ARBA"/>
</dbReference>
<name>A0A2J7Q2Z3_9NEOP</name>
<dbReference type="SUPFAM" id="SSF56219">
    <property type="entry name" value="DNase I-like"/>
    <property type="match status" value="1"/>
</dbReference>
<dbReference type="Proteomes" id="UP000235965">
    <property type="component" value="Unassembled WGS sequence"/>
</dbReference>
<gene>
    <name evidence="3" type="ORF">B7P43_G11666</name>
</gene>
<dbReference type="PANTHER" id="PTHR47027">
    <property type="entry name" value="REVERSE TRANSCRIPTASE DOMAIN-CONTAINING PROTEIN"/>
    <property type="match status" value="1"/>
</dbReference>